<feature type="compositionally biased region" description="Pro residues" evidence="4">
    <location>
        <begin position="12"/>
        <end position="23"/>
    </location>
</feature>
<dbReference type="EMBL" id="JARPOI010000009">
    <property type="protein sequence ID" value="KAJ9171703.1"/>
    <property type="molecule type" value="Genomic_DNA"/>
</dbReference>
<evidence type="ECO:0000313" key="7">
    <source>
        <dbReference type="EMBL" id="KAJ9171703.1"/>
    </source>
</evidence>
<evidence type="ECO:0008006" key="9">
    <source>
        <dbReference type="Google" id="ProtNLM"/>
    </source>
</evidence>
<feature type="domain" description="WW" evidence="5">
    <location>
        <begin position="497"/>
        <end position="524"/>
    </location>
</feature>
<evidence type="ECO:0000259" key="6">
    <source>
        <dbReference type="PROSITE" id="PS50102"/>
    </source>
</evidence>
<keyword evidence="2 3" id="KW-0694">RNA-binding</keyword>
<dbReference type="PROSITE" id="PS50102">
    <property type="entry name" value="RRM"/>
    <property type="match status" value="2"/>
</dbReference>
<name>A0ABQ9LWK0_HEVBR</name>
<keyword evidence="1" id="KW-0677">Repeat</keyword>
<dbReference type="SUPFAM" id="SSF51045">
    <property type="entry name" value="WW domain"/>
    <property type="match status" value="1"/>
</dbReference>
<evidence type="ECO:0000313" key="8">
    <source>
        <dbReference type="Proteomes" id="UP001174677"/>
    </source>
</evidence>
<evidence type="ECO:0000259" key="5">
    <source>
        <dbReference type="PROSITE" id="PS50020"/>
    </source>
</evidence>
<dbReference type="Gene3D" id="2.20.70.10">
    <property type="match status" value="1"/>
</dbReference>
<accession>A0ABQ9LWK0</accession>
<feature type="domain" description="RRM" evidence="6">
    <location>
        <begin position="250"/>
        <end position="330"/>
    </location>
</feature>
<organism evidence="7 8">
    <name type="scientific">Hevea brasiliensis</name>
    <name type="common">Para rubber tree</name>
    <name type="synonym">Siphonia brasiliensis</name>
    <dbReference type="NCBI Taxonomy" id="3981"/>
    <lineage>
        <taxon>Eukaryota</taxon>
        <taxon>Viridiplantae</taxon>
        <taxon>Streptophyta</taxon>
        <taxon>Embryophyta</taxon>
        <taxon>Tracheophyta</taxon>
        <taxon>Spermatophyta</taxon>
        <taxon>Magnoliopsida</taxon>
        <taxon>eudicotyledons</taxon>
        <taxon>Gunneridae</taxon>
        <taxon>Pentapetalae</taxon>
        <taxon>rosids</taxon>
        <taxon>fabids</taxon>
        <taxon>Malpighiales</taxon>
        <taxon>Euphorbiaceae</taxon>
        <taxon>Crotonoideae</taxon>
        <taxon>Micrandreae</taxon>
        <taxon>Hevea</taxon>
    </lineage>
</organism>
<evidence type="ECO:0000256" key="1">
    <source>
        <dbReference type="ARBA" id="ARBA00022737"/>
    </source>
</evidence>
<sequence length="581" mass="65836">MERQREDYQHLPHPPPPPPPPPHPHPHPHLHTHPHPQHHRHHRNNQPDHQEQFPKHYQHEHQHHYFNRHESLADQNQDHQFNNHNHDNHSNYDTNHQLSFEPNEPFGGGVGGGFCSNARKRGRYHSGRAGSPDHNDDAVYAKLYVAPVPRTTTEEYIRPLFEEHGNVVEVIFPRDKWTGQQQGYCFVKYATIEEADRAIKALNDQYTVPGEAAPIKVRYADGERERLGKVERGRLGKGEREHPGGGEFVDKLYVGSINKQASKQEIEEIFSPYGHVEDVYIARDILKQSRGCAFIKFSHRDMAVAAMKALSGTFTMRGCDQPLVVRFADPKKRKTGELRGNYAFGGQNFGPCSHEPLSRPTPNFGDSMGGRVLPNASYTLQEISPNSQPQTVSHAVELALGAPHITEQSLPPVKQPPTQLFQMPLQQTQVPHKCLQSSQQAVSEMKKQPQNLEQHQGVQVTPESTWTESNPPAVSVTSATLAVPPSPQTVDLQECDWSEHACPDGYKYYYNCTTCESRWEKPDEFILFQQQLQKQQKPHNSSQQPHSLSTSVCGEEVNTQKDLHHAQIKSETSPVVDPTHL</sequence>
<dbReference type="InterPro" id="IPR001202">
    <property type="entry name" value="WW_dom"/>
</dbReference>
<proteinExistence type="predicted"/>
<dbReference type="Proteomes" id="UP001174677">
    <property type="component" value="Chromosome 9"/>
</dbReference>
<dbReference type="PROSITE" id="PS50020">
    <property type="entry name" value="WW_DOMAIN_2"/>
    <property type="match status" value="1"/>
</dbReference>
<dbReference type="InterPro" id="IPR035979">
    <property type="entry name" value="RBD_domain_sf"/>
</dbReference>
<comment type="caution">
    <text evidence="7">The sequence shown here is derived from an EMBL/GenBank/DDBJ whole genome shotgun (WGS) entry which is preliminary data.</text>
</comment>
<dbReference type="CDD" id="cd00201">
    <property type="entry name" value="WW"/>
    <property type="match status" value="1"/>
</dbReference>
<feature type="region of interest" description="Disordered" evidence="4">
    <location>
        <begin position="1"/>
        <end position="61"/>
    </location>
</feature>
<evidence type="ECO:0000256" key="4">
    <source>
        <dbReference type="SAM" id="MobiDB-lite"/>
    </source>
</evidence>
<dbReference type="Gene3D" id="3.30.70.330">
    <property type="match status" value="2"/>
</dbReference>
<dbReference type="Pfam" id="PF00076">
    <property type="entry name" value="RRM_1"/>
    <property type="match status" value="2"/>
</dbReference>
<dbReference type="SMART" id="SM00360">
    <property type="entry name" value="RRM"/>
    <property type="match status" value="2"/>
</dbReference>
<dbReference type="PROSITE" id="PS01159">
    <property type="entry name" value="WW_DOMAIN_1"/>
    <property type="match status" value="1"/>
</dbReference>
<dbReference type="InterPro" id="IPR012677">
    <property type="entry name" value="Nucleotide-bd_a/b_plait_sf"/>
</dbReference>
<dbReference type="InterPro" id="IPR000504">
    <property type="entry name" value="RRM_dom"/>
</dbReference>
<evidence type="ECO:0000256" key="2">
    <source>
        <dbReference type="ARBA" id="ARBA00022884"/>
    </source>
</evidence>
<dbReference type="PANTHER" id="PTHR24012">
    <property type="entry name" value="RNA BINDING PROTEIN"/>
    <property type="match status" value="1"/>
</dbReference>
<feature type="compositionally biased region" description="Basic and acidic residues" evidence="4">
    <location>
        <begin position="45"/>
        <end position="60"/>
    </location>
</feature>
<evidence type="ECO:0000256" key="3">
    <source>
        <dbReference type="PROSITE-ProRule" id="PRU00176"/>
    </source>
</evidence>
<feature type="domain" description="RRM" evidence="6">
    <location>
        <begin position="141"/>
        <end position="222"/>
    </location>
</feature>
<feature type="compositionally biased region" description="Basic residues" evidence="4">
    <location>
        <begin position="24"/>
        <end position="44"/>
    </location>
</feature>
<feature type="region of interest" description="Disordered" evidence="4">
    <location>
        <begin position="531"/>
        <end position="581"/>
    </location>
</feature>
<feature type="compositionally biased region" description="Polar residues" evidence="4">
    <location>
        <begin position="538"/>
        <end position="552"/>
    </location>
</feature>
<gene>
    <name evidence="7" type="ORF">P3X46_015027</name>
</gene>
<feature type="compositionally biased region" description="Basic and acidic residues" evidence="4">
    <location>
        <begin position="1"/>
        <end position="10"/>
    </location>
</feature>
<dbReference type="SUPFAM" id="SSF54928">
    <property type="entry name" value="RNA-binding domain, RBD"/>
    <property type="match status" value="2"/>
</dbReference>
<dbReference type="InterPro" id="IPR036020">
    <property type="entry name" value="WW_dom_sf"/>
</dbReference>
<dbReference type="Pfam" id="PF00397">
    <property type="entry name" value="WW"/>
    <property type="match status" value="1"/>
</dbReference>
<keyword evidence="8" id="KW-1185">Reference proteome</keyword>
<dbReference type="SMART" id="SM00456">
    <property type="entry name" value="WW"/>
    <property type="match status" value="1"/>
</dbReference>
<reference evidence="7" key="1">
    <citation type="journal article" date="2023" name="Plant Biotechnol. J.">
        <title>Chromosome-level wild Hevea brasiliensis genome provides new tools for genomic-assisted breeding and valuable loci to elevate rubber yield.</title>
        <authorList>
            <person name="Cheng H."/>
            <person name="Song X."/>
            <person name="Hu Y."/>
            <person name="Wu T."/>
            <person name="Yang Q."/>
            <person name="An Z."/>
            <person name="Feng S."/>
            <person name="Deng Z."/>
            <person name="Wu W."/>
            <person name="Zeng X."/>
            <person name="Tu M."/>
            <person name="Wang X."/>
            <person name="Huang H."/>
        </authorList>
    </citation>
    <scope>NUCLEOTIDE SEQUENCE</scope>
    <source>
        <strain evidence="7">MT/VB/25A 57/8</strain>
    </source>
</reference>
<protein>
    <recommendedName>
        <fullName evidence="9">Flowering time control protein FCA</fullName>
    </recommendedName>
</protein>